<dbReference type="eggNOG" id="ENOG502Z80Y">
    <property type="taxonomic scope" value="Bacteria"/>
</dbReference>
<protein>
    <recommendedName>
        <fullName evidence="5">DUF4438 domain-containing protein</fullName>
    </recommendedName>
</protein>
<sequence length="293" mass="31092">MIKTNENKLVMQSVVGQISSPTFANTPYVISADGKPLVLPSVGGITYNVRVGDPAIGWAADHVEPGVSLTNTEKPIGSWSPNAGLNTLACAGNEVKVVSGDAKGANGFVTGKHGGIEHVIVDFPSKTLEKMVVGDKMQIKAYGTGLVLTNYYPDIHVMNISPHLLSKIPVKEAKGTLTFPVTHIVPAAIMGSGLGSNHSYSGDYDIQMFDEKIVKKFGLGTLRFGDFVAISDADHTYGRIYKTDAISIGIIVHSDCVIAGHGPGVMTVLTSSKGKIKTVIKKKSNLAQYLKLK</sequence>
<comment type="caution">
    <text evidence="3">The sequence shown here is derived from an EMBL/GenBank/DDBJ whole genome shotgun (WGS) entry which is preliminary data.</text>
</comment>
<dbReference type="Pfam" id="PF14505">
    <property type="entry name" value="DUF4438"/>
    <property type="match status" value="1"/>
</dbReference>
<dbReference type="Pfam" id="PF20999">
    <property type="entry name" value="DUF4438_C"/>
    <property type="match status" value="1"/>
</dbReference>
<name>A0A0B0EGC2_9BACT</name>
<dbReference type="InterPro" id="IPR029433">
    <property type="entry name" value="DUF4438_N"/>
</dbReference>
<dbReference type="InterPro" id="IPR044909">
    <property type="entry name" value="TM_1086_sf"/>
</dbReference>
<dbReference type="AlphaFoldDB" id="A0A0B0EGC2"/>
<feature type="domain" description="DUF4438" evidence="2">
    <location>
        <begin position="167"/>
        <end position="290"/>
    </location>
</feature>
<dbReference type="InterPro" id="IPR044910">
    <property type="entry name" value="TM_1086_SG_dom"/>
</dbReference>
<evidence type="ECO:0000259" key="2">
    <source>
        <dbReference type="Pfam" id="PF20999"/>
    </source>
</evidence>
<dbReference type="Gene3D" id="2.40.10.170">
    <property type="match status" value="1"/>
</dbReference>
<dbReference type="Gene3D" id="4.10.1180.10">
    <property type="entry name" value="tm1086 domain"/>
    <property type="match status" value="1"/>
</dbReference>
<dbReference type="Gene3D" id="2.102.30.10">
    <property type="entry name" value="tm1086 (SG structure) domain"/>
    <property type="match status" value="1"/>
</dbReference>
<reference evidence="3 4" key="1">
    <citation type="submission" date="2014-10" db="EMBL/GenBank/DDBJ databases">
        <title>Draft genome of anammox bacterium scalindua brodae, obtained using differential coverage binning of sequence data from two enrichment reactors.</title>
        <authorList>
            <person name="Speth D.R."/>
            <person name="Russ L."/>
            <person name="Kartal B."/>
            <person name="Op den Camp H.J."/>
            <person name="Dutilh B.E."/>
            <person name="Jetten M.S."/>
        </authorList>
    </citation>
    <scope>NUCLEOTIDE SEQUENCE [LARGE SCALE GENOMIC DNA]</scope>
    <source>
        <strain evidence="3">RU1</strain>
    </source>
</reference>
<dbReference type="PATRIC" id="fig|237368.3.peg.2834"/>
<evidence type="ECO:0008006" key="5">
    <source>
        <dbReference type="Google" id="ProtNLM"/>
    </source>
</evidence>
<organism evidence="3 4">
    <name type="scientific">Candidatus Scalindua brodae</name>
    <dbReference type="NCBI Taxonomy" id="237368"/>
    <lineage>
        <taxon>Bacteria</taxon>
        <taxon>Pseudomonadati</taxon>
        <taxon>Planctomycetota</taxon>
        <taxon>Candidatus Brocadiia</taxon>
        <taxon>Candidatus Brocadiales</taxon>
        <taxon>Candidatus Scalinduaceae</taxon>
        <taxon>Candidatus Scalindua</taxon>
    </lineage>
</organism>
<evidence type="ECO:0000313" key="4">
    <source>
        <dbReference type="Proteomes" id="UP000030652"/>
    </source>
</evidence>
<feature type="domain" description="DUF4438" evidence="1">
    <location>
        <begin position="28"/>
        <end position="165"/>
    </location>
</feature>
<dbReference type="EMBL" id="JRYO01000188">
    <property type="protein sequence ID" value="KHE91629.1"/>
    <property type="molecule type" value="Genomic_DNA"/>
</dbReference>
<evidence type="ECO:0000259" key="1">
    <source>
        <dbReference type="Pfam" id="PF14505"/>
    </source>
</evidence>
<accession>A0A0B0EGC2</accession>
<evidence type="ECO:0000313" key="3">
    <source>
        <dbReference type="EMBL" id="KHE91629.1"/>
    </source>
</evidence>
<proteinExistence type="predicted"/>
<dbReference type="InterPro" id="IPR048399">
    <property type="entry name" value="DUF4438_C"/>
</dbReference>
<dbReference type="Proteomes" id="UP000030652">
    <property type="component" value="Unassembled WGS sequence"/>
</dbReference>
<gene>
    <name evidence="3" type="ORF">SCABRO_02624</name>
</gene>